<evidence type="ECO:0000259" key="5">
    <source>
        <dbReference type="PROSITE" id="PS50931"/>
    </source>
</evidence>
<dbReference type="GO" id="GO:0003700">
    <property type="term" value="F:DNA-binding transcription factor activity"/>
    <property type="evidence" value="ECO:0007669"/>
    <property type="project" value="InterPro"/>
</dbReference>
<keyword evidence="2" id="KW-0805">Transcription regulation</keyword>
<dbReference type="InterPro" id="IPR005119">
    <property type="entry name" value="LysR_subst-bd"/>
</dbReference>
<evidence type="ECO:0000256" key="4">
    <source>
        <dbReference type="ARBA" id="ARBA00023163"/>
    </source>
</evidence>
<dbReference type="PROSITE" id="PS50931">
    <property type="entry name" value="HTH_LYSR"/>
    <property type="match status" value="1"/>
</dbReference>
<dbReference type="Pfam" id="PF03466">
    <property type="entry name" value="LysR_substrate"/>
    <property type="match status" value="1"/>
</dbReference>
<dbReference type="AlphaFoldDB" id="A0A6I6UP51"/>
<dbReference type="EMBL" id="CP047394">
    <property type="protein sequence ID" value="QHE61529.1"/>
    <property type="molecule type" value="Genomic_DNA"/>
</dbReference>
<organism evidence="6 7">
    <name type="scientific">Rossellomorea vietnamensis</name>
    <dbReference type="NCBI Taxonomy" id="218284"/>
    <lineage>
        <taxon>Bacteria</taxon>
        <taxon>Bacillati</taxon>
        <taxon>Bacillota</taxon>
        <taxon>Bacilli</taxon>
        <taxon>Bacillales</taxon>
        <taxon>Bacillaceae</taxon>
        <taxon>Rossellomorea</taxon>
    </lineage>
</organism>
<dbReference type="InterPro" id="IPR000847">
    <property type="entry name" value="LysR_HTH_N"/>
</dbReference>
<dbReference type="InterPro" id="IPR036388">
    <property type="entry name" value="WH-like_DNA-bd_sf"/>
</dbReference>
<name>A0A6I6UP51_9BACI</name>
<dbReference type="Gene3D" id="1.10.10.10">
    <property type="entry name" value="Winged helix-like DNA-binding domain superfamily/Winged helix DNA-binding domain"/>
    <property type="match status" value="1"/>
</dbReference>
<sequence length="280" mass="31891">MMQLDWIRTFVTLAQLQHFTKTSEYLNLSQPTVSVHIKKLEQALGAALIHRSSTNQLFELTPAGERVFEQGKEMLELWRTMEQVNQAKQEIQLRIGSTHTVSDVLLPDFVKKIKVLYPQVRLQLMIHNHETIVEALNTNNLDLALVEGTKGLEPFHVEVISRDELRFFASNRMNLHSSPFILREKGSGTREYADDFLKSERIVPVEVLEASSHFLIKQLAVRGLGIAFLSSSMVKDEVLQGKLVPIEPYIVHRPIYAVHPETATSDPVIKELISLIEHPN</sequence>
<reference evidence="6 7" key="1">
    <citation type="submission" date="2019-06" db="EMBL/GenBank/DDBJ databases">
        <title>An operon consisting of a P-type ATPase gene and a transcriptional regular gene given the different cadmium resistance in Bacillus vietamensis 151-6 and Bacillus marisflavi 151-25.</title>
        <authorList>
            <person name="Yu X."/>
        </authorList>
    </citation>
    <scope>NUCLEOTIDE SEQUENCE [LARGE SCALE GENOMIC DNA]</scope>
    <source>
        <strain evidence="6 7">151-6</strain>
    </source>
</reference>
<evidence type="ECO:0000256" key="3">
    <source>
        <dbReference type="ARBA" id="ARBA00023125"/>
    </source>
</evidence>
<evidence type="ECO:0000256" key="1">
    <source>
        <dbReference type="ARBA" id="ARBA00009437"/>
    </source>
</evidence>
<comment type="similarity">
    <text evidence="1">Belongs to the LysR transcriptional regulatory family.</text>
</comment>
<dbReference type="Gene3D" id="3.40.190.290">
    <property type="match status" value="1"/>
</dbReference>
<accession>A0A6I6UP51</accession>
<evidence type="ECO:0000313" key="6">
    <source>
        <dbReference type="EMBL" id="QHE61529.1"/>
    </source>
</evidence>
<evidence type="ECO:0000313" key="7">
    <source>
        <dbReference type="Proteomes" id="UP000465062"/>
    </source>
</evidence>
<dbReference type="FunFam" id="1.10.10.10:FF:000001">
    <property type="entry name" value="LysR family transcriptional regulator"/>
    <property type="match status" value="1"/>
</dbReference>
<dbReference type="PANTHER" id="PTHR30126:SF39">
    <property type="entry name" value="HTH-TYPE TRANSCRIPTIONAL REGULATOR CYSL"/>
    <property type="match status" value="1"/>
</dbReference>
<dbReference type="Proteomes" id="UP000465062">
    <property type="component" value="Chromosome"/>
</dbReference>
<feature type="domain" description="HTH lysR-type" evidence="5">
    <location>
        <begin position="2"/>
        <end position="59"/>
    </location>
</feature>
<dbReference type="Pfam" id="PF00126">
    <property type="entry name" value="HTH_1"/>
    <property type="match status" value="1"/>
</dbReference>
<dbReference type="GO" id="GO:0000976">
    <property type="term" value="F:transcription cis-regulatory region binding"/>
    <property type="evidence" value="ECO:0007669"/>
    <property type="project" value="TreeGrafter"/>
</dbReference>
<gene>
    <name evidence="6" type="ORF">FHE72_11230</name>
</gene>
<evidence type="ECO:0000256" key="2">
    <source>
        <dbReference type="ARBA" id="ARBA00023015"/>
    </source>
</evidence>
<dbReference type="SUPFAM" id="SSF46785">
    <property type="entry name" value="Winged helix' DNA-binding domain"/>
    <property type="match status" value="1"/>
</dbReference>
<dbReference type="SUPFAM" id="SSF53850">
    <property type="entry name" value="Periplasmic binding protein-like II"/>
    <property type="match status" value="1"/>
</dbReference>
<protein>
    <submittedName>
        <fullName evidence="6">LysR family transcriptional regulator</fullName>
    </submittedName>
</protein>
<dbReference type="PRINTS" id="PR00039">
    <property type="entry name" value="HTHLYSR"/>
</dbReference>
<dbReference type="InterPro" id="IPR036390">
    <property type="entry name" value="WH_DNA-bd_sf"/>
</dbReference>
<proteinExistence type="inferred from homology"/>
<dbReference type="PANTHER" id="PTHR30126">
    <property type="entry name" value="HTH-TYPE TRANSCRIPTIONAL REGULATOR"/>
    <property type="match status" value="1"/>
</dbReference>
<dbReference type="RefSeq" id="WP_159361987.1">
    <property type="nucleotide sequence ID" value="NZ_CP047394.1"/>
</dbReference>
<keyword evidence="3" id="KW-0238">DNA-binding</keyword>
<keyword evidence="4" id="KW-0804">Transcription</keyword>
<dbReference type="KEGG" id="bvq:FHE72_11230"/>